<dbReference type="InterPro" id="IPR043472">
    <property type="entry name" value="Macro_dom-like"/>
</dbReference>
<dbReference type="STRING" id="598659.NAMH_0931"/>
<dbReference type="RefSeq" id="WP_012663802.1">
    <property type="nucleotide sequence ID" value="NC_012115.1"/>
</dbReference>
<evidence type="ECO:0000313" key="3">
    <source>
        <dbReference type="Proteomes" id="UP000000448"/>
    </source>
</evidence>
<accession>B9L9M5</accession>
<dbReference type="InterPro" id="IPR002589">
    <property type="entry name" value="Macro_dom"/>
</dbReference>
<evidence type="ECO:0000259" key="1">
    <source>
        <dbReference type="PROSITE" id="PS51154"/>
    </source>
</evidence>
<keyword evidence="3" id="KW-1185">Reference proteome</keyword>
<dbReference type="KEGG" id="nam:NAMH_0931"/>
<dbReference type="AlphaFoldDB" id="B9L9M5"/>
<dbReference type="EMBL" id="CP001279">
    <property type="protein sequence ID" value="ACM92431.1"/>
    <property type="molecule type" value="Genomic_DNA"/>
</dbReference>
<sequence>MYKIIVKQGNIFDEKEADFIVNPSNTDLFLGSGVSAAFRINCGNELQTEMKKYTPIKQGEVIVTSCPKNPNFKHALHAAVMDYSKLNPSPTYDTIKTILRNIEKLIKPHAPCKMVLPLMGTGVGGLDKEKVIRIYKEFFSRDVDFECEVIIYGYRHDDYKLIKKIFDE</sequence>
<reference evidence="2 3" key="1">
    <citation type="journal article" date="2009" name="PLoS Genet.">
        <title>Adaptations to submarine hydrothermal environments exemplified by the genome of Nautilia profundicola.</title>
        <authorList>
            <person name="Campbell B.J."/>
            <person name="Smith J.L."/>
            <person name="Hanson T.E."/>
            <person name="Klotz M.G."/>
            <person name="Stein L.Y."/>
            <person name="Lee C.K."/>
            <person name="Wu D."/>
            <person name="Robinson J.M."/>
            <person name="Khouri H.M."/>
            <person name="Eisen J.A."/>
            <person name="Cary S.C."/>
        </authorList>
    </citation>
    <scope>NUCLEOTIDE SEQUENCE [LARGE SCALE GENOMIC DNA]</scope>
    <source>
        <strain evidence="3">ATCC BAA-1463 / DSM 18972 / AmH</strain>
    </source>
</reference>
<dbReference type="Pfam" id="PF01661">
    <property type="entry name" value="Macro"/>
    <property type="match status" value="1"/>
</dbReference>
<dbReference type="OrthoDB" id="6194521at2"/>
<name>B9L9M5_NAUPA</name>
<evidence type="ECO:0000313" key="2">
    <source>
        <dbReference type="EMBL" id="ACM92431.1"/>
    </source>
</evidence>
<protein>
    <submittedName>
        <fullName evidence="2">Appr-1-p processing enzyme family protein</fullName>
    </submittedName>
</protein>
<dbReference type="PROSITE" id="PS51154">
    <property type="entry name" value="MACRO"/>
    <property type="match status" value="1"/>
</dbReference>
<organism evidence="2 3">
    <name type="scientific">Nautilia profundicola (strain ATCC BAA-1463 / DSM 18972 / AmH)</name>
    <dbReference type="NCBI Taxonomy" id="598659"/>
    <lineage>
        <taxon>Bacteria</taxon>
        <taxon>Pseudomonadati</taxon>
        <taxon>Campylobacterota</taxon>
        <taxon>Epsilonproteobacteria</taxon>
        <taxon>Nautiliales</taxon>
        <taxon>Nautiliaceae</taxon>
        <taxon>Nautilia</taxon>
    </lineage>
</organism>
<gene>
    <name evidence="2" type="ordered locus">NAMH_0931</name>
</gene>
<proteinExistence type="predicted"/>
<feature type="domain" description="Macro" evidence="1">
    <location>
        <begin position="1"/>
        <end position="168"/>
    </location>
</feature>
<dbReference type="SUPFAM" id="SSF52949">
    <property type="entry name" value="Macro domain-like"/>
    <property type="match status" value="1"/>
</dbReference>
<dbReference type="SMART" id="SM00506">
    <property type="entry name" value="A1pp"/>
    <property type="match status" value="1"/>
</dbReference>
<dbReference type="Gene3D" id="3.40.220.10">
    <property type="entry name" value="Leucine Aminopeptidase, subunit E, domain 1"/>
    <property type="match status" value="1"/>
</dbReference>
<dbReference type="eggNOG" id="COG2110">
    <property type="taxonomic scope" value="Bacteria"/>
</dbReference>
<dbReference type="Proteomes" id="UP000000448">
    <property type="component" value="Chromosome"/>
</dbReference>
<dbReference type="HOGENOM" id="CLU_046550_7_2_7"/>